<sequence>MTEQENPILGAMPRPSLSSSLVAELDLPLTGEEAGEAISSFQSRKNSGPDGYPVEYYKRLQSHLESPLVNTYDEALRCGSFTPGLDYTIIKPKDDLPRDPCSSYQPISLIKADIKIFAEVLAARQFLNGAPGQQHEWVPSPLRCVKQHGRQNPTRYCGSGAAWVWGLLCGSEVGVPWSQRSSSQRAQQPVGALVGRGRRNEQDRGSVPPLYPE</sequence>
<evidence type="ECO:0000256" key="1">
    <source>
        <dbReference type="SAM" id="MobiDB-lite"/>
    </source>
</evidence>
<dbReference type="EMBL" id="JANPWB010000004">
    <property type="protein sequence ID" value="KAJ1194329.1"/>
    <property type="molecule type" value="Genomic_DNA"/>
</dbReference>
<dbReference type="AlphaFoldDB" id="A0AAV7UYZ8"/>
<reference evidence="2" key="1">
    <citation type="journal article" date="2022" name="bioRxiv">
        <title>Sequencing and chromosome-scale assembly of the giantPleurodeles waltlgenome.</title>
        <authorList>
            <person name="Brown T."/>
            <person name="Elewa A."/>
            <person name="Iarovenko S."/>
            <person name="Subramanian E."/>
            <person name="Araus A.J."/>
            <person name="Petzold A."/>
            <person name="Susuki M."/>
            <person name="Suzuki K.-i.T."/>
            <person name="Hayashi T."/>
            <person name="Toyoda A."/>
            <person name="Oliveira C."/>
            <person name="Osipova E."/>
            <person name="Leigh N.D."/>
            <person name="Simon A."/>
            <person name="Yun M.H."/>
        </authorList>
    </citation>
    <scope>NUCLEOTIDE SEQUENCE</scope>
    <source>
        <strain evidence="2">20211129_DDA</strain>
        <tissue evidence="2">Liver</tissue>
    </source>
</reference>
<feature type="compositionally biased region" description="Low complexity" evidence="1">
    <location>
        <begin position="179"/>
        <end position="188"/>
    </location>
</feature>
<keyword evidence="3" id="KW-1185">Reference proteome</keyword>
<name>A0AAV7UYZ8_PLEWA</name>
<comment type="caution">
    <text evidence="2">The sequence shown here is derived from an EMBL/GenBank/DDBJ whole genome shotgun (WGS) entry which is preliminary data.</text>
</comment>
<proteinExistence type="predicted"/>
<organism evidence="2 3">
    <name type="scientific">Pleurodeles waltl</name>
    <name type="common">Iberian ribbed newt</name>
    <dbReference type="NCBI Taxonomy" id="8319"/>
    <lineage>
        <taxon>Eukaryota</taxon>
        <taxon>Metazoa</taxon>
        <taxon>Chordata</taxon>
        <taxon>Craniata</taxon>
        <taxon>Vertebrata</taxon>
        <taxon>Euteleostomi</taxon>
        <taxon>Amphibia</taxon>
        <taxon>Batrachia</taxon>
        <taxon>Caudata</taxon>
        <taxon>Salamandroidea</taxon>
        <taxon>Salamandridae</taxon>
        <taxon>Pleurodelinae</taxon>
        <taxon>Pleurodeles</taxon>
    </lineage>
</organism>
<evidence type="ECO:0000313" key="2">
    <source>
        <dbReference type="EMBL" id="KAJ1194329.1"/>
    </source>
</evidence>
<accession>A0AAV7UYZ8</accession>
<evidence type="ECO:0000313" key="3">
    <source>
        <dbReference type="Proteomes" id="UP001066276"/>
    </source>
</evidence>
<dbReference type="Proteomes" id="UP001066276">
    <property type="component" value="Chromosome 2_2"/>
</dbReference>
<feature type="region of interest" description="Disordered" evidence="1">
    <location>
        <begin position="179"/>
        <end position="213"/>
    </location>
</feature>
<protein>
    <submittedName>
        <fullName evidence="2">Uncharacterized protein</fullName>
    </submittedName>
</protein>
<gene>
    <name evidence="2" type="ORF">NDU88_003618</name>
</gene>